<proteinExistence type="predicted"/>
<evidence type="ECO:0000313" key="3">
    <source>
        <dbReference type="Proteomes" id="UP000663848"/>
    </source>
</evidence>
<dbReference type="GO" id="GO:0005634">
    <property type="term" value="C:nucleus"/>
    <property type="evidence" value="ECO:0007669"/>
    <property type="project" value="TreeGrafter"/>
</dbReference>
<feature type="region of interest" description="Disordered" evidence="1">
    <location>
        <begin position="1"/>
        <end position="25"/>
    </location>
</feature>
<feature type="non-terminal residue" evidence="2">
    <location>
        <position position="50"/>
    </location>
</feature>
<dbReference type="EMBL" id="CAJOBR010088784">
    <property type="protein sequence ID" value="CAF5137194.1"/>
    <property type="molecule type" value="Genomic_DNA"/>
</dbReference>
<dbReference type="GO" id="GO:0005737">
    <property type="term" value="C:cytoplasm"/>
    <property type="evidence" value="ECO:0007669"/>
    <property type="project" value="TreeGrafter"/>
</dbReference>
<dbReference type="InterPro" id="IPR039059">
    <property type="entry name" value="MVP"/>
</dbReference>
<feature type="non-terminal residue" evidence="2">
    <location>
        <position position="1"/>
    </location>
</feature>
<evidence type="ECO:0000313" key="2">
    <source>
        <dbReference type="EMBL" id="CAF5137194.1"/>
    </source>
</evidence>
<comment type="caution">
    <text evidence="2">The sequence shown here is derived from an EMBL/GenBank/DDBJ whole genome shotgun (WGS) entry which is preliminary data.</text>
</comment>
<sequence>HLASRTEQEAKGHLERQKIADEAEAEKERRKLLELQALSSAVETTGQSRA</sequence>
<evidence type="ECO:0000256" key="1">
    <source>
        <dbReference type="SAM" id="MobiDB-lite"/>
    </source>
</evidence>
<dbReference type="PANTHER" id="PTHR14165:SF3">
    <property type="entry name" value="MAJOR VAULT PROTEIN"/>
    <property type="match status" value="1"/>
</dbReference>
<dbReference type="Gene3D" id="6.10.250.720">
    <property type="match status" value="1"/>
</dbReference>
<accession>A0A822G524</accession>
<reference evidence="2" key="1">
    <citation type="submission" date="2021-02" db="EMBL/GenBank/DDBJ databases">
        <authorList>
            <person name="Nowell W R."/>
        </authorList>
    </citation>
    <scope>NUCLEOTIDE SEQUENCE</scope>
</reference>
<dbReference type="PANTHER" id="PTHR14165">
    <property type="entry name" value="MAJOR VAULT PROTEIN"/>
    <property type="match status" value="1"/>
</dbReference>
<dbReference type="AlphaFoldDB" id="A0A822G524"/>
<organism evidence="2 3">
    <name type="scientific">Rotaria socialis</name>
    <dbReference type="NCBI Taxonomy" id="392032"/>
    <lineage>
        <taxon>Eukaryota</taxon>
        <taxon>Metazoa</taxon>
        <taxon>Spiralia</taxon>
        <taxon>Gnathifera</taxon>
        <taxon>Rotifera</taxon>
        <taxon>Eurotatoria</taxon>
        <taxon>Bdelloidea</taxon>
        <taxon>Philodinida</taxon>
        <taxon>Philodinidae</taxon>
        <taxon>Rotaria</taxon>
    </lineage>
</organism>
<protein>
    <submittedName>
        <fullName evidence="2">Uncharacterized protein</fullName>
    </submittedName>
</protein>
<dbReference type="Proteomes" id="UP000663848">
    <property type="component" value="Unassembled WGS sequence"/>
</dbReference>
<gene>
    <name evidence="2" type="ORF">QYT958_LOCUS47378</name>
</gene>
<name>A0A822G524_9BILA</name>